<reference evidence="3" key="1">
    <citation type="journal article" date="2017" name="Genome Biol.">
        <title>Comparative genomics reveals high biological diversity and specific adaptations in the industrially and medically important fungal genus Aspergillus.</title>
        <authorList>
            <person name="de Vries R.P."/>
            <person name="Riley R."/>
            <person name="Wiebenga A."/>
            <person name="Aguilar-Osorio G."/>
            <person name="Amillis S."/>
            <person name="Uchima C.A."/>
            <person name="Anderluh G."/>
            <person name="Asadollahi M."/>
            <person name="Askin M."/>
            <person name="Barry K."/>
            <person name="Battaglia E."/>
            <person name="Bayram O."/>
            <person name="Benocci T."/>
            <person name="Braus-Stromeyer S.A."/>
            <person name="Caldana C."/>
            <person name="Canovas D."/>
            <person name="Cerqueira G.C."/>
            <person name="Chen F."/>
            <person name="Chen W."/>
            <person name="Choi C."/>
            <person name="Clum A."/>
            <person name="Dos Santos R.A."/>
            <person name="Damasio A.R."/>
            <person name="Diallinas G."/>
            <person name="Emri T."/>
            <person name="Fekete E."/>
            <person name="Flipphi M."/>
            <person name="Freyberg S."/>
            <person name="Gallo A."/>
            <person name="Gournas C."/>
            <person name="Habgood R."/>
            <person name="Hainaut M."/>
            <person name="Harispe M.L."/>
            <person name="Henrissat B."/>
            <person name="Hilden K.S."/>
            <person name="Hope R."/>
            <person name="Hossain A."/>
            <person name="Karabika E."/>
            <person name="Karaffa L."/>
            <person name="Karanyi Z."/>
            <person name="Krasevec N."/>
            <person name="Kuo A."/>
            <person name="Kusch H."/>
            <person name="LaButti K."/>
            <person name="Lagendijk E.L."/>
            <person name="Lapidus A."/>
            <person name="Levasseur A."/>
            <person name="Lindquist E."/>
            <person name="Lipzen A."/>
            <person name="Logrieco A.F."/>
            <person name="MacCabe A."/>
            <person name="Maekelae M.R."/>
            <person name="Malavazi I."/>
            <person name="Melin P."/>
            <person name="Meyer V."/>
            <person name="Mielnichuk N."/>
            <person name="Miskei M."/>
            <person name="Molnar A.P."/>
            <person name="Mule G."/>
            <person name="Ngan C.Y."/>
            <person name="Orejas M."/>
            <person name="Orosz E."/>
            <person name="Ouedraogo J.P."/>
            <person name="Overkamp K.M."/>
            <person name="Park H.-S."/>
            <person name="Perrone G."/>
            <person name="Piumi F."/>
            <person name="Punt P.J."/>
            <person name="Ram A.F."/>
            <person name="Ramon A."/>
            <person name="Rauscher S."/>
            <person name="Record E."/>
            <person name="Riano-Pachon D.M."/>
            <person name="Robert V."/>
            <person name="Roehrig J."/>
            <person name="Ruller R."/>
            <person name="Salamov A."/>
            <person name="Salih N.S."/>
            <person name="Samson R.A."/>
            <person name="Sandor E."/>
            <person name="Sanguinetti M."/>
            <person name="Schuetze T."/>
            <person name="Sepcic K."/>
            <person name="Shelest E."/>
            <person name="Sherlock G."/>
            <person name="Sophianopoulou V."/>
            <person name="Squina F.M."/>
            <person name="Sun H."/>
            <person name="Susca A."/>
            <person name="Todd R.B."/>
            <person name="Tsang A."/>
            <person name="Unkles S.E."/>
            <person name="van de Wiele N."/>
            <person name="van Rossen-Uffink D."/>
            <person name="Oliveira J.V."/>
            <person name="Vesth T.C."/>
            <person name="Visser J."/>
            <person name="Yu J.-H."/>
            <person name="Zhou M."/>
            <person name="Andersen M.R."/>
            <person name="Archer D.B."/>
            <person name="Baker S.E."/>
            <person name="Benoit I."/>
            <person name="Brakhage A.A."/>
            <person name="Braus G.H."/>
            <person name="Fischer R."/>
            <person name="Frisvad J.C."/>
            <person name="Goldman G.H."/>
            <person name="Houbraken J."/>
            <person name="Oakley B."/>
            <person name="Pocsi I."/>
            <person name="Scazzocchio C."/>
            <person name="Seiboth B."/>
            <person name="vanKuyk P.A."/>
            <person name="Wortman J."/>
            <person name="Dyer P.S."/>
            <person name="Grigoriev I.V."/>
        </authorList>
    </citation>
    <scope>NUCLEOTIDE SEQUENCE [LARGE SCALE GENOMIC DNA]</scope>
    <source>
        <strain evidence="3">CBS 593.65</strain>
    </source>
</reference>
<evidence type="ECO:0000256" key="1">
    <source>
        <dbReference type="SAM" id="Phobius"/>
    </source>
</evidence>
<dbReference type="EMBL" id="KV878584">
    <property type="protein sequence ID" value="OJJ61627.1"/>
    <property type="molecule type" value="Genomic_DNA"/>
</dbReference>
<keyword evidence="1" id="KW-0812">Transmembrane</keyword>
<keyword evidence="1" id="KW-0472">Membrane</keyword>
<dbReference type="GeneID" id="63762752"/>
<evidence type="ECO:0000313" key="2">
    <source>
        <dbReference type="EMBL" id="OJJ61627.1"/>
    </source>
</evidence>
<protein>
    <submittedName>
        <fullName evidence="2">Uncharacterized protein</fullName>
    </submittedName>
</protein>
<dbReference type="VEuPathDB" id="FungiDB:ASPSYDRAFT_43535"/>
<organism evidence="2 3">
    <name type="scientific">Aspergillus sydowii CBS 593.65</name>
    <dbReference type="NCBI Taxonomy" id="1036612"/>
    <lineage>
        <taxon>Eukaryota</taxon>
        <taxon>Fungi</taxon>
        <taxon>Dikarya</taxon>
        <taxon>Ascomycota</taxon>
        <taxon>Pezizomycotina</taxon>
        <taxon>Eurotiomycetes</taxon>
        <taxon>Eurotiomycetidae</taxon>
        <taxon>Eurotiales</taxon>
        <taxon>Aspergillaceae</taxon>
        <taxon>Aspergillus</taxon>
        <taxon>Aspergillus subgen. Nidulantes</taxon>
    </lineage>
</organism>
<accession>A0A1L9TQB7</accession>
<feature type="transmembrane region" description="Helical" evidence="1">
    <location>
        <begin position="6"/>
        <end position="24"/>
    </location>
</feature>
<proteinExistence type="predicted"/>
<dbReference type="AlphaFoldDB" id="A0A1L9TQB7"/>
<sequence length="53" mass="5881">MAVDKYWNYCSAIIFFPLLTGRIFPPLSFPALLATTVEDRSIDHLPGEPSTPA</sequence>
<keyword evidence="3" id="KW-1185">Reference proteome</keyword>
<evidence type="ECO:0000313" key="3">
    <source>
        <dbReference type="Proteomes" id="UP000184356"/>
    </source>
</evidence>
<name>A0A1L9TQB7_9EURO</name>
<dbReference type="Proteomes" id="UP000184356">
    <property type="component" value="Unassembled WGS sequence"/>
</dbReference>
<dbReference type="RefSeq" id="XP_040705433.1">
    <property type="nucleotide sequence ID" value="XM_040846679.1"/>
</dbReference>
<keyword evidence="1" id="KW-1133">Transmembrane helix</keyword>
<gene>
    <name evidence="2" type="ORF">ASPSYDRAFT_43535</name>
</gene>